<evidence type="ECO:0000313" key="2">
    <source>
        <dbReference type="WBParaSite" id="JU765_v2.g13268.t1"/>
    </source>
</evidence>
<protein>
    <submittedName>
        <fullName evidence="2">PIPK domain-containing protein</fullName>
    </submittedName>
</protein>
<name>A0AC34Q5S3_9BILA</name>
<sequence length="401" mass="45651">MASKKKSTKFKKGKPLTPKWKVFRAKEPVISVFMWGVNHTIGELMHVPPPGLLMPDDFKAFAKIKIDYHAFNKDNMPSHFKVKDYCPNVFRNIREQFGVDQSEYLTSLTFHEPEVDPHESNGGSRLFVSYDRKFVIKVVDSEAVAEIHAILKQYHEYIVERHGKTLLPQFLGLYRITVDSAETYLLVMRNIFGGKYMIHKKYDLKGSTVQRQASEKEKSKELPTLKDNDFLEDNYKLMMPADAKEQLMLILKSDTDFLTRLKLMDYSLLVGIHDVEQGKREEAEALASQQHSSDPDSGEDIQTPPESPVASVGAFISLTSDLNLDDEFFGIPSSSESPRKLIYFVGLVDILTYYGVKKRTASAAKSVKYGSEAENISTVKPEQYARRLLEFVNRNVSASQN</sequence>
<reference evidence="2" key="1">
    <citation type="submission" date="2022-11" db="UniProtKB">
        <authorList>
            <consortium name="WormBaseParasite"/>
        </authorList>
    </citation>
    <scope>IDENTIFICATION</scope>
</reference>
<accession>A0AC34Q5S3</accession>
<dbReference type="WBParaSite" id="JU765_v2.g13268.t1">
    <property type="protein sequence ID" value="JU765_v2.g13268.t1"/>
    <property type="gene ID" value="JU765_v2.g13268"/>
</dbReference>
<dbReference type="Proteomes" id="UP000887576">
    <property type="component" value="Unplaced"/>
</dbReference>
<evidence type="ECO:0000313" key="1">
    <source>
        <dbReference type="Proteomes" id="UP000887576"/>
    </source>
</evidence>
<organism evidence="1 2">
    <name type="scientific">Panagrolaimus sp. JU765</name>
    <dbReference type="NCBI Taxonomy" id="591449"/>
    <lineage>
        <taxon>Eukaryota</taxon>
        <taxon>Metazoa</taxon>
        <taxon>Ecdysozoa</taxon>
        <taxon>Nematoda</taxon>
        <taxon>Chromadorea</taxon>
        <taxon>Rhabditida</taxon>
        <taxon>Tylenchina</taxon>
        <taxon>Panagrolaimomorpha</taxon>
        <taxon>Panagrolaimoidea</taxon>
        <taxon>Panagrolaimidae</taxon>
        <taxon>Panagrolaimus</taxon>
    </lineage>
</organism>
<proteinExistence type="predicted"/>